<reference evidence="3" key="1">
    <citation type="submission" date="2011-07" db="EMBL/GenBank/DDBJ databases">
        <authorList>
            <consortium name="Caenorhabditis brenneri Sequencing and Analysis Consortium"/>
            <person name="Wilson R.K."/>
        </authorList>
    </citation>
    <scope>NUCLEOTIDE SEQUENCE [LARGE SCALE GENOMIC DNA]</scope>
    <source>
        <strain evidence="3">PB2801</strain>
    </source>
</reference>
<feature type="region of interest" description="Disordered" evidence="1">
    <location>
        <begin position="1"/>
        <end position="24"/>
    </location>
</feature>
<dbReference type="HOGENOM" id="CLU_2225520_0_0_1"/>
<name>G0P1F6_CAEBE</name>
<sequence>MTLDDAVRKKSAMTAVMTTRPDPPKEADMKKIQLFTMNFITIHPALLWNFLICKITGTVKVDTQVLWGDNVIQNDLMEKDGRPVANTETLPERLTAQPIMHTSLLC</sequence>
<gene>
    <name evidence="2" type="ORF">CAEBREN_13733</name>
</gene>
<dbReference type="InParanoid" id="G0P1F6"/>
<evidence type="ECO:0000313" key="2">
    <source>
        <dbReference type="EMBL" id="EGT42313.1"/>
    </source>
</evidence>
<keyword evidence="3" id="KW-1185">Reference proteome</keyword>
<dbReference type="AlphaFoldDB" id="G0P1F6"/>
<accession>G0P1F6</accession>
<proteinExistence type="predicted"/>
<protein>
    <submittedName>
        <fullName evidence="2">Uncharacterized protein</fullName>
    </submittedName>
</protein>
<evidence type="ECO:0000313" key="3">
    <source>
        <dbReference type="Proteomes" id="UP000008068"/>
    </source>
</evidence>
<evidence type="ECO:0000256" key="1">
    <source>
        <dbReference type="SAM" id="MobiDB-lite"/>
    </source>
</evidence>
<organism evidence="3">
    <name type="scientific">Caenorhabditis brenneri</name>
    <name type="common">Nematode worm</name>
    <dbReference type="NCBI Taxonomy" id="135651"/>
    <lineage>
        <taxon>Eukaryota</taxon>
        <taxon>Metazoa</taxon>
        <taxon>Ecdysozoa</taxon>
        <taxon>Nematoda</taxon>
        <taxon>Chromadorea</taxon>
        <taxon>Rhabditida</taxon>
        <taxon>Rhabditina</taxon>
        <taxon>Rhabditomorpha</taxon>
        <taxon>Rhabditoidea</taxon>
        <taxon>Rhabditidae</taxon>
        <taxon>Peloderinae</taxon>
        <taxon>Caenorhabditis</taxon>
    </lineage>
</organism>
<dbReference type="Proteomes" id="UP000008068">
    <property type="component" value="Unassembled WGS sequence"/>
</dbReference>
<dbReference type="EMBL" id="GL380012">
    <property type="protein sequence ID" value="EGT42313.1"/>
    <property type="molecule type" value="Genomic_DNA"/>
</dbReference>